<dbReference type="RefSeq" id="WP_123813600.1">
    <property type="nucleotide sequence ID" value="NZ_RKQZ01000001.1"/>
</dbReference>
<evidence type="ECO:0000256" key="5">
    <source>
        <dbReference type="ARBA" id="ARBA00023163"/>
    </source>
</evidence>
<dbReference type="PANTHER" id="PTHR30173">
    <property type="entry name" value="SIGMA 19 FACTOR"/>
    <property type="match status" value="1"/>
</dbReference>
<dbReference type="InterPro" id="IPR007627">
    <property type="entry name" value="RNA_pol_sigma70_r2"/>
</dbReference>
<evidence type="ECO:0000259" key="7">
    <source>
        <dbReference type="Pfam" id="PF08281"/>
    </source>
</evidence>
<feature type="domain" description="RNA polymerase sigma-70 region 2" evidence="6">
    <location>
        <begin position="17"/>
        <end position="77"/>
    </location>
</feature>
<comment type="subunit">
    <text evidence="2">Interacts transiently with the RNA polymerase catalytic core formed by RpoA, RpoB, RpoC and RpoZ (2 alpha, 1 beta, 1 beta' and 1 omega subunit) to form the RNA polymerase holoenzyme that can initiate transcription.</text>
</comment>
<dbReference type="Gene3D" id="1.10.1740.10">
    <property type="match status" value="1"/>
</dbReference>
<evidence type="ECO:0000256" key="4">
    <source>
        <dbReference type="ARBA" id="ARBA00023082"/>
    </source>
</evidence>
<dbReference type="PANTHER" id="PTHR30173:SF36">
    <property type="entry name" value="ECF RNA POLYMERASE SIGMA FACTOR SIGJ"/>
    <property type="match status" value="1"/>
</dbReference>
<accession>A0A3N4Z5D8</accession>
<dbReference type="InterPro" id="IPR014284">
    <property type="entry name" value="RNA_pol_sigma-70_dom"/>
</dbReference>
<sequence>MTREPLRQDELEFFEGARGRLEAIAYRLLGSAAEAEDAAQETFLRWEAADRDGIRVPEAWLTRVLTNLCLTQLRSARVRREVYVGQWLPEPVLEGDPMLGPAETAEQRDSVSTAMLVLMERLTPHERAVYVLREAFAFPHAEIAGMLGITEASCQQTLHRAKQHLATARARTDVDPATAREVVEEFLAAATSGRTEPLIRLLTGDVMGVGDGGGKFPVRPKPFFGAAVVAQFLRGVFRPADARRPLVGARAVVGGSPDIYAWTANGDPALVFTVGDRIVGILTLGATTEGIAAVFTQANPDKLGRAGRRWAASDHGEPLLSRW</sequence>
<dbReference type="Gene3D" id="1.10.10.10">
    <property type="entry name" value="Winged helix-like DNA-binding domain superfamily/Winged helix DNA-binding domain"/>
    <property type="match status" value="1"/>
</dbReference>
<evidence type="ECO:0000256" key="1">
    <source>
        <dbReference type="ARBA" id="ARBA00010641"/>
    </source>
</evidence>
<keyword evidence="5" id="KW-0804">Transcription</keyword>
<evidence type="ECO:0000259" key="6">
    <source>
        <dbReference type="Pfam" id="PF04542"/>
    </source>
</evidence>
<keyword evidence="3" id="KW-0805">Transcription regulation</keyword>
<dbReference type="SUPFAM" id="SSF54427">
    <property type="entry name" value="NTF2-like"/>
    <property type="match status" value="1"/>
</dbReference>
<keyword evidence="9" id="KW-1185">Reference proteome</keyword>
<gene>
    <name evidence="8" type="ORF">EDD34_1023</name>
</gene>
<organism evidence="8 9">
    <name type="scientific">Myceligenerans xiligouense</name>
    <dbReference type="NCBI Taxonomy" id="253184"/>
    <lineage>
        <taxon>Bacteria</taxon>
        <taxon>Bacillati</taxon>
        <taxon>Actinomycetota</taxon>
        <taxon>Actinomycetes</taxon>
        <taxon>Micrococcales</taxon>
        <taxon>Promicromonosporaceae</taxon>
        <taxon>Myceligenerans</taxon>
    </lineage>
</organism>
<dbReference type="Pfam" id="PF08281">
    <property type="entry name" value="Sigma70_r4_2"/>
    <property type="match status" value="1"/>
</dbReference>
<dbReference type="InterPro" id="IPR032710">
    <property type="entry name" value="NTF2-like_dom_sf"/>
</dbReference>
<proteinExistence type="inferred from homology"/>
<dbReference type="AlphaFoldDB" id="A0A3N4Z5D8"/>
<keyword evidence="4" id="KW-0731">Sigma factor</keyword>
<dbReference type="InterPro" id="IPR013325">
    <property type="entry name" value="RNA_pol_sigma_r2"/>
</dbReference>
<dbReference type="InterPro" id="IPR036388">
    <property type="entry name" value="WH-like_DNA-bd_sf"/>
</dbReference>
<dbReference type="OrthoDB" id="3211555at2"/>
<dbReference type="InterPro" id="IPR013324">
    <property type="entry name" value="RNA_pol_sigma_r3/r4-like"/>
</dbReference>
<dbReference type="InterPro" id="IPR052704">
    <property type="entry name" value="ECF_Sigma-70_Domain"/>
</dbReference>
<dbReference type="NCBIfam" id="NF007214">
    <property type="entry name" value="PRK09636.1"/>
    <property type="match status" value="1"/>
</dbReference>
<comment type="caution">
    <text evidence="8">The sequence shown here is derived from an EMBL/GenBank/DDBJ whole genome shotgun (WGS) entry which is preliminary data.</text>
</comment>
<name>A0A3N4Z5D8_9MICO</name>
<dbReference type="Pfam" id="PF04542">
    <property type="entry name" value="Sigma70_r2"/>
    <property type="match status" value="1"/>
</dbReference>
<evidence type="ECO:0000256" key="3">
    <source>
        <dbReference type="ARBA" id="ARBA00023015"/>
    </source>
</evidence>
<comment type="similarity">
    <text evidence="1">Belongs to the sigma-70 factor family. ECF subfamily.</text>
</comment>
<dbReference type="InterPro" id="IPR013249">
    <property type="entry name" value="RNA_pol_sigma70_r4_t2"/>
</dbReference>
<dbReference type="SUPFAM" id="SSF88659">
    <property type="entry name" value="Sigma3 and sigma4 domains of RNA polymerase sigma factors"/>
    <property type="match status" value="1"/>
</dbReference>
<evidence type="ECO:0000313" key="9">
    <source>
        <dbReference type="Proteomes" id="UP000280501"/>
    </source>
</evidence>
<protein>
    <submittedName>
        <fullName evidence="8">RNA polymerase sigma-70 factor (ECF subfamily)</fullName>
    </submittedName>
</protein>
<feature type="domain" description="RNA polymerase sigma factor 70 region 4 type 2" evidence="7">
    <location>
        <begin position="115"/>
        <end position="165"/>
    </location>
</feature>
<dbReference type="EMBL" id="RKQZ01000001">
    <property type="protein sequence ID" value="RPF20432.1"/>
    <property type="molecule type" value="Genomic_DNA"/>
</dbReference>
<dbReference type="GO" id="GO:0003677">
    <property type="term" value="F:DNA binding"/>
    <property type="evidence" value="ECO:0007669"/>
    <property type="project" value="InterPro"/>
</dbReference>
<dbReference type="SUPFAM" id="SSF88946">
    <property type="entry name" value="Sigma2 domain of RNA polymerase sigma factors"/>
    <property type="match status" value="1"/>
</dbReference>
<dbReference type="GO" id="GO:0006352">
    <property type="term" value="P:DNA-templated transcription initiation"/>
    <property type="evidence" value="ECO:0007669"/>
    <property type="project" value="InterPro"/>
</dbReference>
<dbReference type="GO" id="GO:0016987">
    <property type="term" value="F:sigma factor activity"/>
    <property type="evidence" value="ECO:0007669"/>
    <property type="project" value="UniProtKB-KW"/>
</dbReference>
<dbReference type="Proteomes" id="UP000280501">
    <property type="component" value="Unassembled WGS sequence"/>
</dbReference>
<dbReference type="NCBIfam" id="TIGR02937">
    <property type="entry name" value="sigma70-ECF"/>
    <property type="match status" value="1"/>
</dbReference>
<evidence type="ECO:0000313" key="8">
    <source>
        <dbReference type="EMBL" id="RPF20432.1"/>
    </source>
</evidence>
<dbReference type="CDD" id="cd06171">
    <property type="entry name" value="Sigma70_r4"/>
    <property type="match status" value="1"/>
</dbReference>
<reference evidence="8 9" key="1">
    <citation type="submission" date="2018-11" db="EMBL/GenBank/DDBJ databases">
        <title>Sequencing the genomes of 1000 actinobacteria strains.</title>
        <authorList>
            <person name="Klenk H.-P."/>
        </authorList>
    </citation>
    <scope>NUCLEOTIDE SEQUENCE [LARGE SCALE GENOMIC DNA]</scope>
    <source>
        <strain evidence="8 9">DSM 15700</strain>
    </source>
</reference>
<evidence type="ECO:0000256" key="2">
    <source>
        <dbReference type="ARBA" id="ARBA00011344"/>
    </source>
</evidence>